<keyword evidence="1" id="KW-0547">Nucleotide-binding</keyword>
<keyword evidence="6" id="KW-0540">Nuclease</keyword>
<evidence type="ECO:0000256" key="1">
    <source>
        <dbReference type="ARBA" id="ARBA00022741"/>
    </source>
</evidence>
<protein>
    <submittedName>
        <fullName evidence="7">DNA mismatch repair protein MutS domain protein</fullName>
    </submittedName>
    <submittedName>
        <fullName evidence="6">Endonuclease MutS2</fullName>
        <ecNumber evidence="6">3.1.-.-</ecNumber>
    </submittedName>
</protein>
<dbReference type="InterPro" id="IPR000432">
    <property type="entry name" value="DNA_mismatch_repair_MutS_C"/>
</dbReference>
<keyword evidence="2" id="KW-0067">ATP-binding</keyword>
<dbReference type="PANTHER" id="PTHR11361:SF14">
    <property type="entry name" value="DNA MISMATCH REPAIR PROTEIN MUTS, TYPE 2"/>
    <property type="match status" value="1"/>
</dbReference>
<dbReference type="PATRIC" id="fig|1262449.3.peg.2417"/>
<gene>
    <name evidence="6" type="primary">mutS5</name>
    <name evidence="6" type="ORF">CLPA_c31460</name>
    <name evidence="7" type="ORF">CP6013_00039</name>
</gene>
<dbReference type="GeneID" id="93075254"/>
<dbReference type="PANTHER" id="PTHR11361">
    <property type="entry name" value="DNA MISMATCH REPAIR PROTEIN MUTS FAMILY MEMBER"/>
    <property type="match status" value="1"/>
</dbReference>
<keyword evidence="3" id="KW-0238">DNA-binding</keyword>
<reference evidence="7" key="2">
    <citation type="submission" date="2015-10" db="EMBL/GenBank/DDBJ databases">
        <title>Improved Draft Genome Sequence of Clostridium pasteurianum Strain ATCC 6013 (DSM 525) Using a Hybrid Next-Generation Sequencing Approach.</title>
        <authorList>
            <person name="Pyne M.E."/>
            <person name="Utturkar S.M."/>
            <person name="Brown S.D."/>
            <person name="Moo-Young M."/>
            <person name="Chung D.A."/>
            <person name="Chou P.C."/>
        </authorList>
    </citation>
    <scope>NUCLEOTIDE SEQUENCE</scope>
    <source>
        <strain evidence="7">ATCC 6013</strain>
    </source>
</reference>
<dbReference type="KEGG" id="cpae:CPAST_c31460"/>
<dbReference type="Proteomes" id="UP000028042">
    <property type="component" value="Unassembled WGS sequence"/>
</dbReference>
<dbReference type="GO" id="GO:0030983">
    <property type="term" value="F:mismatched DNA binding"/>
    <property type="evidence" value="ECO:0007669"/>
    <property type="project" value="InterPro"/>
</dbReference>
<reference evidence="7 8" key="3">
    <citation type="journal article" name="Genome Announc.">
        <title>Improved Draft Genome Sequence of Clostridium pasteurianum Strain ATCC 6013 (DSM 525) Using a Hybrid Next-Generation Sequencing Approach.</title>
        <authorList>
            <person name="Pyne M.E."/>
            <person name="Utturkar S."/>
            <person name="Brown S.D."/>
            <person name="Moo-Young M."/>
            <person name="Chung D.A."/>
            <person name="Chou C.P."/>
        </authorList>
    </citation>
    <scope>NUCLEOTIDE SEQUENCE [LARGE SCALE GENOMIC DNA]</scope>
    <source>
        <strain evidence="7 8">ATCC 6013</strain>
    </source>
</reference>
<feature type="transmembrane region" description="Helical" evidence="4">
    <location>
        <begin position="292"/>
        <end position="312"/>
    </location>
</feature>
<dbReference type="SUPFAM" id="SSF52540">
    <property type="entry name" value="P-loop containing nucleoside triphosphate hydrolases"/>
    <property type="match status" value="1"/>
</dbReference>
<dbReference type="GO" id="GO:0005524">
    <property type="term" value="F:ATP binding"/>
    <property type="evidence" value="ECO:0007669"/>
    <property type="project" value="UniProtKB-KW"/>
</dbReference>
<evidence type="ECO:0000313" key="6">
    <source>
        <dbReference type="EMBL" id="AJA53200.1"/>
    </source>
</evidence>
<dbReference type="AlphaFoldDB" id="A0A0H3J7P0"/>
<dbReference type="GO" id="GO:0004519">
    <property type="term" value="F:endonuclease activity"/>
    <property type="evidence" value="ECO:0007669"/>
    <property type="project" value="UniProtKB-KW"/>
</dbReference>
<dbReference type="SMART" id="SM00534">
    <property type="entry name" value="MUTSac"/>
    <property type="match status" value="1"/>
</dbReference>
<name>A0A0H3J7P0_CLOPA</name>
<organism evidence="6 9">
    <name type="scientific">Clostridium pasteurianum DSM 525 = ATCC 6013</name>
    <dbReference type="NCBI Taxonomy" id="1262449"/>
    <lineage>
        <taxon>Bacteria</taxon>
        <taxon>Bacillati</taxon>
        <taxon>Bacillota</taxon>
        <taxon>Clostridia</taxon>
        <taxon>Eubacteriales</taxon>
        <taxon>Clostridiaceae</taxon>
        <taxon>Clostridium</taxon>
    </lineage>
</organism>
<evidence type="ECO:0000313" key="7">
    <source>
        <dbReference type="EMBL" id="KRU10792.1"/>
    </source>
</evidence>
<evidence type="ECO:0000259" key="5">
    <source>
        <dbReference type="SMART" id="SM00534"/>
    </source>
</evidence>
<dbReference type="EC" id="3.1.-.-" evidence="6"/>
<dbReference type="GO" id="GO:0016787">
    <property type="term" value="F:hydrolase activity"/>
    <property type="evidence" value="ECO:0007669"/>
    <property type="project" value="UniProtKB-KW"/>
</dbReference>
<dbReference type="Proteomes" id="UP000030905">
    <property type="component" value="Chromosome"/>
</dbReference>
<sequence>MNYMKKDILDKIGFYYVLDKLSILTPYGRNLISHLQIIREKEKLLLEYNNIERCFSLINDAKLNSNISNTLMRFKDIRNTFIRCREGQVLDEVELYEIKCFVSLCFEFKDLYKKSEMDITEIFFHEFSEVYKLLNPLEYRSTDFYVYDEYSSKLKIIRLKKKEFNKTLFKEKDRIKQKQLLEQRQQLISEEREEEFKIRKALSLTISQYADKMIQQTISIGNFDLIFAKAKIAVAYKMARPVISNRIKMDMGVNPMVKNKVEERGGIFSPVSIEALKGTTVITGANMGGKTVLLSIIALNYMLASTGFFVFAKGFEFTLLDFIYFLSEDSESIKNGLSSFGGEIFNIKYILSRIKSERGLIILDEFAKGTNPTEGANITKALLQYLNKFDSICIMSTHYDGVCSFANFHYQVKGLRYVDFNELKNIAVKEEDYLKLINDHMDYTLEKVDRYTSIPRDAINICSLMGIDEEIINIAKVLYEKEEEI</sequence>
<dbReference type="InterPro" id="IPR045076">
    <property type="entry name" value="MutS"/>
</dbReference>
<proteinExistence type="predicted"/>
<dbReference type="SUPFAM" id="SSF48334">
    <property type="entry name" value="DNA repair protein MutS, domain III"/>
    <property type="match status" value="1"/>
</dbReference>
<evidence type="ECO:0000256" key="4">
    <source>
        <dbReference type="SAM" id="Phobius"/>
    </source>
</evidence>
<dbReference type="Gene3D" id="3.40.50.300">
    <property type="entry name" value="P-loop containing nucleotide triphosphate hydrolases"/>
    <property type="match status" value="1"/>
</dbReference>
<keyword evidence="4" id="KW-0812">Transmembrane</keyword>
<evidence type="ECO:0000313" key="8">
    <source>
        <dbReference type="Proteomes" id="UP000028042"/>
    </source>
</evidence>
<keyword evidence="9" id="KW-1185">Reference proteome</keyword>
<keyword evidence="4" id="KW-0472">Membrane</keyword>
<dbReference type="InterPro" id="IPR036187">
    <property type="entry name" value="DNA_mismatch_repair_MutS_sf"/>
</dbReference>
<keyword evidence="6" id="KW-0378">Hydrolase</keyword>
<dbReference type="eggNOG" id="COG1193">
    <property type="taxonomic scope" value="Bacteria"/>
</dbReference>
<dbReference type="GO" id="GO:0140664">
    <property type="term" value="F:ATP-dependent DNA damage sensor activity"/>
    <property type="evidence" value="ECO:0007669"/>
    <property type="project" value="InterPro"/>
</dbReference>
<evidence type="ECO:0000313" key="9">
    <source>
        <dbReference type="Proteomes" id="UP000030905"/>
    </source>
</evidence>
<keyword evidence="4" id="KW-1133">Transmembrane helix</keyword>
<reference evidence="6 9" key="1">
    <citation type="journal article" date="2015" name="Genome Announc.">
        <title>Complete Genome Sequence of the Nitrogen-Fixing and Solvent-Producing Clostridium pasteurianum DSM 525.</title>
        <authorList>
            <person name="Poehlein A."/>
            <person name="Grosse-Honebrink A."/>
            <person name="Zhang Y."/>
            <person name="Minton N.P."/>
            <person name="Daniel R."/>
        </authorList>
    </citation>
    <scope>NUCLEOTIDE SEQUENCE [LARGE SCALE GENOMIC DNA]</scope>
    <source>
        <strain evidence="6">DSM 525</strain>
        <strain evidence="9">DSM 525 / ATCC 6013</strain>
    </source>
</reference>
<dbReference type="Pfam" id="PF00488">
    <property type="entry name" value="MutS_V"/>
    <property type="match status" value="1"/>
</dbReference>
<keyword evidence="6" id="KW-0255">Endonuclease</keyword>
<accession>A0A0H3J7P0</accession>
<dbReference type="EMBL" id="CP009268">
    <property type="protein sequence ID" value="AJA53200.1"/>
    <property type="molecule type" value="Genomic_DNA"/>
</dbReference>
<dbReference type="GO" id="GO:0006298">
    <property type="term" value="P:mismatch repair"/>
    <property type="evidence" value="ECO:0007669"/>
    <property type="project" value="InterPro"/>
</dbReference>
<feature type="domain" description="DNA mismatch repair proteins mutS family" evidence="5">
    <location>
        <begin position="277"/>
        <end position="480"/>
    </location>
</feature>
<dbReference type="EMBL" id="JPGY02000001">
    <property type="protein sequence ID" value="KRU10792.1"/>
    <property type="molecule type" value="Genomic_DNA"/>
</dbReference>
<dbReference type="InterPro" id="IPR027417">
    <property type="entry name" value="P-loop_NTPase"/>
</dbReference>
<dbReference type="KEGG" id="cpat:CLPA_c31460"/>
<evidence type="ECO:0000256" key="2">
    <source>
        <dbReference type="ARBA" id="ARBA00022840"/>
    </source>
</evidence>
<dbReference type="RefSeq" id="WP_003445615.1">
    <property type="nucleotide sequence ID" value="NZ_ANZB01000007.1"/>
</dbReference>
<evidence type="ECO:0000256" key="3">
    <source>
        <dbReference type="ARBA" id="ARBA00023125"/>
    </source>
</evidence>